<protein>
    <submittedName>
        <fullName evidence="1">Uncharacterized protein</fullName>
    </submittedName>
</protein>
<sequence>MRKIVEKHGLKMRTCGQLNKKYSYDKDFFTKQSSNLAYFFRFNGVRWMYCNKFKSHIHRITRF</sequence>
<dbReference type="EMBL" id="BK015962">
    <property type="protein sequence ID" value="DAF87380.1"/>
    <property type="molecule type" value="Genomic_DNA"/>
</dbReference>
<name>A0A8S5TYV1_9CAUD</name>
<evidence type="ECO:0000313" key="1">
    <source>
        <dbReference type="EMBL" id="DAF87380.1"/>
    </source>
</evidence>
<organism evidence="1">
    <name type="scientific">Siphoviridae sp. ctnPP24</name>
    <dbReference type="NCBI Taxonomy" id="2825662"/>
    <lineage>
        <taxon>Viruses</taxon>
        <taxon>Duplodnaviria</taxon>
        <taxon>Heunggongvirae</taxon>
        <taxon>Uroviricota</taxon>
        <taxon>Caudoviricetes</taxon>
    </lineage>
</organism>
<reference evidence="1" key="1">
    <citation type="journal article" date="2021" name="Proc. Natl. Acad. Sci. U.S.A.">
        <title>A Catalog of Tens of Thousands of Viruses from Human Metagenomes Reveals Hidden Associations with Chronic Diseases.</title>
        <authorList>
            <person name="Tisza M.J."/>
            <person name="Buck C.B."/>
        </authorList>
    </citation>
    <scope>NUCLEOTIDE SEQUENCE</scope>
    <source>
        <strain evidence="1">CtnPP24</strain>
    </source>
</reference>
<accession>A0A8S5TYV1</accession>
<proteinExistence type="predicted"/>